<dbReference type="InterPro" id="IPR008979">
    <property type="entry name" value="Galactose-bd-like_sf"/>
</dbReference>
<gene>
    <name evidence="3" type="ORF">FYJ85_15065</name>
</gene>
<reference evidence="3 4" key="1">
    <citation type="submission" date="2019-08" db="EMBL/GenBank/DDBJ databases">
        <title>In-depth cultivation of the pig gut microbiome towards novel bacterial diversity and tailored functional studies.</title>
        <authorList>
            <person name="Wylensek D."/>
            <person name="Hitch T.C.A."/>
            <person name="Clavel T."/>
        </authorList>
    </citation>
    <scope>NUCLEOTIDE SEQUENCE [LARGE SCALE GENOMIC DNA]</scope>
    <source>
        <strain evidence="3 4">BBE-744-WT-12</strain>
    </source>
</reference>
<evidence type="ECO:0000313" key="3">
    <source>
        <dbReference type="EMBL" id="MST98360.1"/>
    </source>
</evidence>
<name>A0A844G3L5_9BACT</name>
<dbReference type="InterPro" id="IPR000421">
    <property type="entry name" value="FA58C"/>
</dbReference>
<evidence type="ECO:0000259" key="2">
    <source>
        <dbReference type="PROSITE" id="PS50022"/>
    </source>
</evidence>
<dbReference type="Pfam" id="PF00754">
    <property type="entry name" value="F5_F8_type_C"/>
    <property type="match status" value="2"/>
</dbReference>
<feature type="chain" id="PRO_5032967192" evidence="1">
    <location>
        <begin position="28"/>
        <end position="289"/>
    </location>
</feature>
<dbReference type="SUPFAM" id="SSF49785">
    <property type="entry name" value="Galactose-binding domain-like"/>
    <property type="match status" value="2"/>
</dbReference>
<keyword evidence="4" id="KW-1185">Reference proteome</keyword>
<dbReference type="RefSeq" id="WP_154419391.1">
    <property type="nucleotide sequence ID" value="NZ_VUNS01000018.1"/>
</dbReference>
<proteinExistence type="predicted"/>
<protein>
    <submittedName>
        <fullName evidence="3">Discoidin domain-containing protein</fullName>
    </submittedName>
</protein>
<dbReference type="EMBL" id="VUNS01000018">
    <property type="protein sequence ID" value="MST98360.1"/>
    <property type="molecule type" value="Genomic_DNA"/>
</dbReference>
<evidence type="ECO:0000256" key="1">
    <source>
        <dbReference type="SAM" id="SignalP"/>
    </source>
</evidence>
<organism evidence="3 4">
    <name type="scientific">Victivallis lenta</name>
    <dbReference type="NCBI Taxonomy" id="2606640"/>
    <lineage>
        <taxon>Bacteria</taxon>
        <taxon>Pseudomonadati</taxon>
        <taxon>Lentisphaerota</taxon>
        <taxon>Lentisphaeria</taxon>
        <taxon>Victivallales</taxon>
        <taxon>Victivallaceae</taxon>
        <taxon>Victivallis</taxon>
    </lineage>
</organism>
<evidence type="ECO:0000313" key="4">
    <source>
        <dbReference type="Proteomes" id="UP000435649"/>
    </source>
</evidence>
<dbReference type="PROSITE" id="PS50022">
    <property type="entry name" value="FA58C_3"/>
    <property type="match status" value="2"/>
</dbReference>
<accession>A0A844G3L5</accession>
<feature type="domain" description="F5/8 type C" evidence="2">
    <location>
        <begin position="184"/>
        <end position="289"/>
    </location>
</feature>
<dbReference type="Gene3D" id="2.60.120.260">
    <property type="entry name" value="Galactose-binding domain-like"/>
    <property type="match status" value="2"/>
</dbReference>
<feature type="signal peptide" evidence="1">
    <location>
        <begin position="1"/>
        <end position="27"/>
    </location>
</feature>
<dbReference type="Proteomes" id="UP000435649">
    <property type="component" value="Unassembled WGS sequence"/>
</dbReference>
<dbReference type="AlphaFoldDB" id="A0A844G3L5"/>
<sequence length="289" mass="31951">MNAERVRADVKKCLVMIAMAAAVTGFAAGYPNYALNCEVFASSIELPKYPADLAVDGVAATRWSSGKTDDEWITLDLGTPRRIGRIVLNWERSAGMRYAVQLSDDNEHYTDVFTEEDGKLGAYRVIDIRPRTARYVRVDCRERLTDYGFSLWEVEVYPPVQNLAFRCRMSASGALPDNLPPLASDGMAGTGWIVAAGTKPQWIMLELGSVRTAGKIVLNWGKTAAKKYTVEISEDGKNFSSVYKQADGKAGETRTITFAPKRFGFVRVTCEEPAAGEEYGLDEIEVYAK</sequence>
<comment type="caution">
    <text evidence="3">The sequence shown here is derived from an EMBL/GenBank/DDBJ whole genome shotgun (WGS) entry which is preliminary data.</text>
</comment>
<keyword evidence="1" id="KW-0732">Signal</keyword>
<feature type="domain" description="F5/8 type C" evidence="2">
    <location>
        <begin position="19"/>
        <end position="159"/>
    </location>
</feature>